<dbReference type="CDD" id="cd16936">
    <property type="entry name" value="HATPase_RsbW-like"/>
    <property type="match status" value="1"/>
</dbReference>
<dbReference type="PANTHER" id="PTHR35526">
    <property type="entry name" value="ANTI-SIGMA-F FACTOR RSBW-RELATED"/>
    <property type="match status" value="1"/>
</dbReference>
<protein>
    <submittedName>
        <fullName evidence="3">Anti-sigma regulatory factor, Ser/Thr protein kinase</fullName>
    </submittedName>
</protein>
<dbReference type="InterPro" id="IPR036890">
    <property type="entry name" value="HATPase_C_sf"/>
</dbReference>
<dbReference type="AlphaFoldDB" id="F4XU07"/>
<dbReference type="PANTHER" id="PTHR35526:SF3">
    <property type="entry name" value="ANTI-SIGMA-F FACTOR RSBW"/>
    <property type="match status" value="1"/>
</dbReference>
<dbReference type="GO" id="GO:0004674">
    <property type="term" value="F:protein serine/threonine kinase activity"/>
    <property type="evidence" value="ECO:0007669"/>
    <property type="project" value="UniProtKB-KW"/>
</dbReference>
<reference evidence="4" key="1">
    <citation type="journal article" date="2011" name="Proc. Natl. Acad. Sci. U.S.A.">
        <title>Genomic insights into the physiology and ecology of the marine filamentous cyanobacterium Lyngbya majuscula.</title>
        <authorList>
            <person name="Jones A.C."/>
            <person name="Monroe E.A."/>
            <person name="Podell S."/>
            <person name="Hess W.R."/>
            <person name="Klages S."/>
            <person name="Esquenazi E."/>
            <person name="Niessen S."/>
            <person name="Hoover H."/>
            <person name="Rothmann M."/>
            <person name="Lasken R.S."/>
            <person name="Yates J.R.III."/>
            <person name="Reinhardt R."/>
            <person name="Kube M."/>
            <person name="Burkart M.D."/>
            <person name="Allen E.E."/>
            <person name="Dorrestein P.C."/>
            <person name="Gerwick W.H."/>
            <person name="Gerwick L."/>
        </authorList>
    </citation>
    <scope>NUCLEOTIDE SEQUENCE [LARGE SCALE GENOMIC DNA]</scope>
    <source>
        <strain evidence="4">3L</strain>
    </source>
</reference>
<dbReference type="EMBL" id="GL890930">
    <property type="protein sequence ID" value="EGJ31983.1"/>
    <property type="molecule type" value="Genomic_DNA"/>
</dbReference>
<evidence type="ECO:0000313" key="4">
    <source>
        <dbReference type="Proteomes" id="UP000003959"/>
    </source>
</evidence>
<dbReference type="eggNOG" id="COG2172">
    <property type="taxonomic scope" value="Bacteria"/>
</dbReference>
<sequence length="181" mass="20985">MWLMYVVDVKDFEELKKLKTSIQQFPSDLKALENALGWFDQFKPSSVRQKVWLQCQLALAEGFTNAVRHAHKDLPEEVSIDVEVTLLPECLELRIWDKGPPFDLEQQLRDLKQQMNPQSGGGRGIAILQKIADHLSYTRTDNNRNCLLIVKCYQELGNRDLKTFCKENVKESRLPIVRPMD</sequence>
<dbReference type="SUPFAM" id="SSF55874">
    <property type="entry name" value="ATPase domain of HSP90 chaperone/DNA topoisomerase II/histidine kinase"/>
    <property type="match status" value="1"/>
</dbReference>
<organism evidence="3 4">
    <name type="scientific">Moorena producens 3L</name>
    <dbReference type="NCBI Taxonomy" id="489825"/>
    <lineage>
        <taxon>Bacteria</taxon>
        <taxon>Bacillati</taxon>
        <taxon>Cyanobacteriota</taxon>
        <taxon>Cyanophyceae</taxon>
        <taxon>Coleofasciculales</taxon>
        <taxon>Coleofasciculaceae</taxon>
        <taxon>Moorena</taxon>
    </lineage>
</organism>
<evidence type="ECO:0000313" key="3">
    <source>
        <dbReference type="EMBL" id="EGJ31983.1"/>
    </source>
</evidence>
<keyword evidence="4" id="KW-1185">Reference proteome</keyword>
<keyword evidence="3" id="KW-0418">Kinase</keyword>
<name>F4XU07_9CYAN</name>
<gene>
    <name evidence="3" type="ORF">LYNGBM3L_30330</name>
</gene>
<evidence type="ECO:0000256" key="1">
    <source>
        <dbReference type="ARBA" id="ARBA00022527"/>
    </source>
</evidence>
<keyword evidence="3" id="KW-0808">Transferase</keyword>
<accession>F4XU07</accession>
<feature type="domain" description="Histidine kinase/HSP90-like ATPase" evidence="2">
    <location>
        <begin position="25"/>
        <end position="151"/>
    </location>
</feature>
<dbReference type="Proteomes" id="UP000003959">
    <property type="component" value="Unassembled WGS sequence"/>
</dbReference>
<dbReference type="Gene3D" id="3.30.565.10">
    <property type="entry name" value="Histidine kinase-like ATPase, C-terminal domain"/>
    <property type="match status" value="1"/>
</dbReference>
<keyword evidence="1" id="KW-0723">Serine/threonine-protein kinase</keyword>
<evidence type="ECO:0000259" key="2">
    <source>
        <dbReference type="Pfam" id="PF13581"/>
    </source>
</evidence>
<proteinExistence type="predicted"/>
<dbReference type="Pfam" id="PF13581">
    <property type="entry name" value="HATPase_c_2"/>
    <property type="match status" value="1"/>
</dbReference>
<dbReference type="InterPro" id="IPR003594">
    <property type="entry name" value="HATPase_dom"/>
</dbReference>
<dbReference type="HOGENOM" id="CLU_090336_16_1_3"/>
<dbReference type="InterPro" id="IPR050267">
    <property type="entry name" value="Anti-sigma-factor_SerPK"/>
</dbReference>